<evidence type="ECO:0000313" key="2">
    <source>
        <dbReference type="Proteomes" id="UP000008152"/>
    </source>
</evidence>
<name>A7MUZ7_VIBC1</name>
<organism evidence="1 2">
    <name type="scientific">Vibrio campbellii (strain ATCC BAA-1116)</name>
    <dbReference type="NCBI Taxonomy" id="2902295"/>
    <lineage>
        <taxon>Bacteria</taxon>
        <taxon>Pseudomonadati</taxon>
        <taxon>Pseudomonadota</taxon>
        <taxon>Gammaproteobacteria</taxon>
        <taxon>Vibrionales</taxon>
        <taxon>Vibrionaceae</taxon>
        <taxon>Vibrio</taxon>
    </lineage>
</organism>
<dbReference type="EMBL" id="CP000789">
    <property type="protein sequence ID" value="ABU72271.1"/>
    <property type="molecule type" value="Genomic_DNA"/>
</dbReference>
<dbReference type="Proteomes" id="UP000008152">
    <property type="component" value="Chromosome I"/>
</dbReference>
<proteinExistence type="predicted"/>
<sequence>MGSGEISDSIVIMVCGGVEHKHKNWLLSLKLYKWCAELKIEGLNQLNEGHCFDRSTIGLRQNLRVFWVKIRHEKTE</sequence>
<evidence type="ECO:0000313" key="1">
    <source>
        <dbReference type="EMBL" id="ABU72271.1"/>
    </source>
</evidence>
<gene>
    <name evidence="1" type="ordered locus">VIBHAR_03323</name>
</gene>
<dbReference type="AlphaFoldDB" id="A7MUZ7"/>
<dbReference type="KEGG" id="vha:VIBHAR_03323"/>
<reference evidence="1 2" key="1">
    <citation type="submission" date="2007-08" db="EMBL/GenBank/DDBJ databases">
        <authorList>
            <consortium name="The Vibrio harveyi Genome Sequencing Project"/>
            <person name="Bassler B."/>
            <person name="Clifton S.W."/>
            <person name="Fulton L."/>
            <person name="Delehaunty K."/>
            <person name="Fronick C."/>
            <person name="Harrison M."/>
            <person name="Markivic C."/>
            <person name="Fulton R."/>
            <person name="Tin-Wollam A.-M."/>
            <person name="Shah N."/>
            <person name="Pepin K."/>
            <person name="Nash W."/>
            <person name="Thiruvilangam P."/>
            <person name="Bhonagiri V."/>
            <person name="Waters C."/>
            <person name="Tu K.C."/>
            <person name="Irgon J."/>
            <person name="Wilson R.K."/>
        </authorList>
    </citation>
    <scope>NUCLEOTIDE SEQUENCE [LARGE SCALE GENOMIC DNA]</scope>
    <source>
        <strain evidence="2">ATCC BAA-1116 / BB120</strain>
    </source>
</reference>
<accession>A7MUZ7</accession>
<protein>
    <submittedName>
        <fullName evidence="1">Uncharacterized protein</fullName>
    </submittedName>
</protein>
<dbReference type="PATRIC" id="fig|338187.36.peg.3248"/>